<dbReference type="CDD" id="cd00431">
    <property type="entry name" value="cysteine_hydrolases"/>
    <property type="match status" value="1"/>
</dbReference>
<evidence type="ECO:0000313" key="4">
    <source>
        <dbReference type="EMBL" id="MBP3962773.1"/>
    </source>
</evidence>
<name>A0ABS5CCB0_9BACL</name>
<evidence type="ECO:0000256" key="1">
    <source>
        <dbReference type="ARBA" id="ARBA00006336"/>
    </source>
</evidence>
<dbReference type="Gene3D" id="3.40.50.850">
    <property type="entry name" value="Isochorismatase-like"/>
    <property type="match status" value="1"/>
</dbReference>
<reference evidence="4 5" key="1">
    <citation type="submission" date="2021-04" db="EMBL/GenBank/DDBJ databases">
        <title>Paenibacillus sp. DLE-14 whole genome sequence.</title>
        <authorList>
            <person name="Ham Y.J."/>
        </authorList>
    </citation>
    <scope>NUCLEOTIDE SEQUENCE [LARGE SCALE GENOMIC DNA]</scope>
    <source>
        <strain evidence="4 5">DLE-14</strain>
    </source>
</reference>
<comment type="caution">
    <text evidence="4">The sequence shown here is derived from an EMBL/GenBank/DDBJ whole genome shotgun (WGS) entry which is preliminary data.</text>
</comment>
<gene>
    <name evidence="4" type="ORF">I8J30_08650</name>
</gene>
<dbReference type="InterPro" id="IPR050272">
    <property type="entry name" value="Isochorismatase-like_hydrls"/>
</dbReference>
<proteinExistence type="inferred from homology"/>
<evidence type="ECO:0000256" key="2">
    <source>
        <dbReference type="ARBA" id="ARBA00022801"/>
    </source>
</evidence>
<dbReference type="InterPro" id="IPR036380">
    <property type="entry name" value="Isochorismatase-like_sf"/>
</dbReference>
<evidence type="ECO:0000259" key="3">
    <source>
        <dbReference type="Pfam" id="PF00857"/>
    </source>
</evidence>
<protein>
    <submittedName>
        <fullName evidence="4">Cysteine hydrolase</fullName>
    </submittedName>
</protein>
<accession>A0ABS5CCB0</accession>
<dbReference type="GO" id="GO:0016787">
    <property type="term" value="F:hydrolase activity"/>
    <property type="evidence" value="ECO:0007669"/>
    <property type="project" value="UniProtKB-KW"/>
</dbReference>
<evidence type="ECO:0000313" key="5">
    <source>
        <dbReference type="Proteomes" id="UP000673394"/>
    </source>
</evidence>
<keyword evidence="2 4" id="KW-0378">Hydrolase</keyword>
<dbReference type="SUPFAM" id="SSF52499">
    <property type="entry name" value="Isochorismatase-like hydrolases"/>
    <property type="match status" value="1"/>
</dbReference>
<dbReference type="InterPro" id="IPR000868">
    <property type="entry name" value="Isochorismatase-like_dom"/>
</dbReference>
<organism evidence="4 5">
    <name type="scientific">Paenibacillus lignilyticus</name>
    <dbReference type="NCBI Taxonomy" id="1172615"/>
    <lineage>
        <taxon>Bacteria</taxon>
        <taxon>Bacillati</taxon>
        <taxon>Bacillota</taxon>
        <taxon>Bacilli</taxon>
        <taxon>Bacillales</taxon>
        <taxon>Paenibacillaceae</taxon>
        <taxon>Paenibacillus</taxon>
    </lineage>
</organism>
<dbReference type="EMBL" id="JAGKSP010000002">
    <property type="protein sequence ID" value="MBP3962773.1"/>
    <property type="molecule type" value="Genomic_DNA"/>
</dbReference>
<feature type="domain" description="Isochorismatase-like" evidence="3">
    <location>
        <begin position="5"/>
        <end position="138"/>
    </location>
</feature>
<dbReference type="PANTHER" id="PTHR43540:SF6">
    <property type="entry name" value="ISOCHORISMATASE-LIKE DOMAIN-CONTAINING PROTEIN"/>
    <property type="match status" value="1"/>
</dbReference>
<sequence length="161" mass="18319">MKIGFLIIDMQTVHLEGLDKPMIERASEYINYVSDSLRSNNHTVIHVHDIEGISESNREAFNSVPEIQVQDTDIIVSKESSNAFWQTELEQVLHKHEVELVILAGYAAEQCVLFTYNGASERGFKPVLLQNGILSKHADIITSTYRDRNLISYPVVNYLLK</sequence>
<dbReference type="RefSeq" id="WP_210657210.1">
    <property type="nucleotide sequence ID" value="NZ_JAGKSP010000002.1"/>
</dbReference>
<dbReference type="Proteomes" id="UP000673394">
    <property type="component" value="Unassembled WGS sequence"/>
</dbReference>
<comment type="similarity">
    <text evidence="1">Belongs to the isochorismatase family.</text>
</comment>
<dbReference type="Pfam" id="PF00857">
    <property type="entry name" value="Isochorismatase"/>
    <property type="match status" value="1"/>
</dbReference>
<keyword evidence="5" id="KW-1185">Reference proteome</keyword>
<dbReference type="PANTHER" id="PTHR43540">
    <property type="entry name" value="PEROXYUREIDOACRYLATE/UREIDOACRYLATE AMIDOHYDROLASE-RELATED"/>
    <property type="match status" value="1"/>
</dbReference>